<accession>A0A8H7BU52</accession>
<proteinExistence type="predicted"/>
<comment type="caution">
    <text evidence="3">The sequence shown here is derived from an EMBL/GenBank/DDBJ whole genome shotgun (WGS) entry which is preliminary data.</text>
</comment>
<feature type="region of interest" description="Disordered" evidence="1">
    <location>
        <begin position="151"/>
        <end position="174"/>
    </location>
</feature>
<feature type="compositionally biased region" description="Basic and acidic residues" evidence="1">
    <location>
        <begin position="151"/>
        <end position="161"/>
    </location>
</feature>
<reference evidence="3" key="1">
    <citation type="submission" date="2020-01" db="EMBL/GenBank/DDBJ databases">
        <title>Genome Sequencing of Three Apophysomyces-Like Fungal Strains Confirms a Novel Fungal Genus in the Mucoromycota with divergent Burkholderia-like Endosymbiotic Bacteria.</title>
        <authorList>
            <person name="Stajich J.E."/>
            <person name="Macias A.M."/>
            <person name="Carter-House D."/>
            <person name="Lovett B."/>
            <person name="Kasson L.R."/>
            <person name="Berry K."/>
            <person name="Grigoriev I."/>
            <person name="Chang Y."/>
            <person name="Spatafora J."/>
            <person name="Kasson M.T."/>
        </authorList>
    </citation>
    <scope>NUCLEOTIDE SEQUENCE</scope>
    <source>
        <strain evidence="3">NRRL A-21654</strain>
    </source>
</reference>
<dbReference type="Proteomes" id="UP000605846">
    <property type="component" value="Unassembled WGS sequence"/>
</dbReference>
<feature type="compositionally biased region" description="Acidic residues" evidence="1">
    <location>
        <begin position="162"/>
        <end position="171"/>
    </location>
</feature>
<feature type="chain" id="PRO_5034179955" description="Exocyst complex component Sec8" evidence="2">
    <location>
        <begin position="22"/>
        <end position="311"/>
    </location>
</feature>
<keyword evidence="2" id="KW-0732">Signal</keyword>
<evidence type="ECO:0000313" key="3">
    <source>
        <dbReference type="EMBL" id="KAF7730263.1"/>
    </source>
</evidence>
<organism evidence="3 4">
    <name type="scientific">Apophysomyces ossiformis</name>
    <dbReference type="NCBI Taxonomy" id="679940"/>
    <lineage>
        <taxon>Eukaryota</taxon>
        <taxon>Fungi</taxon>
        <taxon>Fungi incertae sedis</taxon>
        <taxon>Mucoromycota</taxon>
        <taxon>Mucoromycotina</taxon>
        <taxon>Mucoromycetes</taxon>
        <taxon>Mucorales</taxon>
        <taxon>Mucorineae</taxon>
        <taxon>Mucoraceae</taxon>
        <taxon>Apophysomyces</taxon>
    </lineage>
</organism>
<dbReference type="AlphaFoldDB" id="A0A8H7BU52"/>
<sequence>MQLSWRDIVCCLWLCLATIQAYPVQPLPGNDQYVVNDQEYEVDTSRFAQLLSTHLLFDHLETAFSLLSKNISLHFQDAIQVNVKSPESVDNGSSSVDVEILKGQLRGAVGSYIEDKLPSMWNEHASALDKSSLQGFIEYTVHQFCSNREQTSKQEAEIKEEEKEEEIEPQETELPYASADRPITVPNVCLERNSVSFFALLRQYIATHIRHTLSDMMYDDLPVLFASTRDQVLGILEHFNRHLQIFSGDVELTLVLGEIDHTWLASPSQMNVIMTTVSHWSEAEDDEDNKTTQTDPVQSIRHFTSLARSTI</sequence>
<feature type="signal peptide" evidence="2">
    <location>
        <begin position="1"/>
        <end position="21"/>
    </location>
</feature>
<dbReference type="OrthoDB" id="2287593at2759"/>
<dbReference type="EMBL" id="JABAYA010000017">
    <property type="protein sequence ID" value="KAF7730263.1"/>
    <property type="molecule type" value="Genomic_DNA"/>
</dbReference>
<name>A0A8H7BU52_9FUNG</name>
<evidence type="ECO:0000256" key="2">
    <source>
        <dbReference type="SAM" id="SignalP"/>
    </source>
</evidence>
<evidence type="ECO:0000313" key="4">
    <source>
        <dbReference type="Proteomes" id="UP000605846"/>
    </source>
</evidence>
<gene>
    <name evidence="3" type="ORF">EC973_002506</name>
</gene>
<evidence type="ECO:0000256" key="1">
    <source>
        <dbReference type="SAM" id="MobiDB-lite"/>
    </source>
</evidence>
<evidence type="ECO:0008006" key="5">
    <source>
        <dbReference type="Google" id="ProtNLM"/>
    </source>
</evidence>
<protein>
    <recommendedName>
        <fullName evidence="5">Exocyst complex component Sec8</fullName>
    </recommendedName>
</protein>
<keyword evidence="4" id="KW-1185">Reference proteome</keyword>